<gene>
    <name evidence="3" type="ORF">ADUPG1_013005</name>
</gene>
<comment type="caution">
    <text evidence="3">The sequence shown here is derived from an EMBL/GenBank/DDBJ whole genome shotgun (WGS) entry which is preliminary data.</text>
</comment>
<protein>
    <submittedName>
        <fullName evidence="3">Uncharacterized protein</fullName>
    </submittedName>
</protein>
<keyword evidence="2" id="KW-0732">Signal</keyword>
<evidence type="ECO:0000313" key="4">
    <source>
        <dbReference type="Proteomes" id="UP001057375"/>
    </source>
</evidence>
<proteinExistence type="predicted"/>
<feature type="chain" id="PRO_5046495615" evidence="2">
    <location>
        <begin position="26"/>
        <end position="381"/>
    </location>
</feature>
<evidence type="ECO:0000313" key="3">
    <source>
        <dbReference type="EMBL" id="GKT25333.1"/>
    </source>
</evidence>
<reference evidence="3" key="1">
    <citation type="submission" date="2022-03" db="EMBL/GenBank/DDBJ databases">
        <title>Draft genome sequence of Aduncisulcus paluster, a free-living microaerophilic Fornicata.</title>
        <authorList>
            <person name="Yuyama I."/>
            <person name="Kume K."/>
            <person name="Tamura T."/>
            <person name="Inagaki Y."/>
            <person name="Hashimoto T."/>
        </authorList>
    </citation>
    <scope>NUCLEOTIDE SEQUENCE</scope>
    <source>
        <strain evidence="3">NY0171</strain>
    </source>
</reference>
<feature type="signal peptide" evidence="2">
    <location>
        <begin position="1"/>
        <end position="25"/>
    </location>
</feature>
<feature type="compositionally biased region" description="Basic and acidic residues" evidence="1">
    <location>
        <begin position="90"/>
        <end position="99"/>
    </location>
</feature>
<feature type="region of interest" description="Disordered" evidence="1">
    <location>
        <begin position="308"/>
        <end position="338"/>
    </location>
</feature>
<sequence length="381" mass="41472">MFQFSVYFILLLVSAASHIPPLIHACIYNRGLLCDCIESVLLVDRFLFNIIIENCSTEGLYAGKESGTDILGWKHGDRVDGYIIDQSPSSEKKETEDSAKTTSLSLESSKQKEEKVAQQMGKTIPMILDLIVVLIRAVQGLTSLKSCTEALFLVSAPIILFLERWITFSSSYIRNLSPYSTFTPSSLLRSISSQSFSSSSSSHIFPSLCVSPFSFLASLSSSLCSSLSTCLNVTRTHSIALFLLSKSVSVVDSCIFIIINPSSSLFSPSSVSVALGCLQNIMRIEEAIDIVCERALFVHKTTCNPIQPPEAKPLPSEQTESHIQHQQGRFKKPMGQPQSSFPIDGHRVLLGACLKCVASGCAEIAGASVSLLVVWLGKEGE</sequence>
<keyword evidence="4" id="KW-1185">Reference proteome</keyword>
<accession>A0ABQ5K1F5</accession>
<evidence type="ECO:0000256" key="1">
    <source>
        <dbReference type="SAM" id="MobiDB-lite"/>
    </source>
</evidence>
<dbReference type="EMBL" id="BQXS01012580">
    <property type="protein sequence ID" value="GKT25333.1"/>
    <property type="molecule type" value="Genomic_DNA"/>
</dbReference>
<name>A0ABQ5K1F5_9EUKA</name>
<evidence type="ECO:0000256" key="2">
    <source>
        <dbReference type="SAM" id="SignalP"/>
    </source>
</evidence>
<dbReference type="Proteomes" id="UP001057375">
    <property type="component" value="Unassembled WGS sequence"/>
</dbReference>
<feature type="non-terminal residue" evidence="3">
    <location>
        <position position="381"/>
    </location>
</feature>
<feature type="region of interest" description="Disordered" evidence="1">
    <location>
        <begin position="88"/>
        <end position="107"/>
    </location>
</feature>
<organism evidence="3 4">
    <name type="scientific">Aduncisulcus paluster</name>
    <dbReference type="NCBI Taxonomy" id="2918883"/>
    <lineage>
        <taxon>Eukaryota</taxon>
        <taxon>Metamonada</taxon>
        <taxon>Carpediemonas-like organisms</taxon>
        <taxon>Aduncisulcus</taxon>
    </lineage>
</organism>